<dbReference type="Proteomes" id="UP000244335">
    <property type="component" value="Unassembled WGS sequence"/>
</dbReference>
<sequence length="104" mass="11448">MTQFPPLPRGRRNLDDLDALIDASIGQSEVGQDQRHGSTTSVSPIQVDRERPQAASHPGAGPERFRVMIDPAVIVATKHLALERKVAPSEIVELALRQYLNLET</sequence>
<dbReference type="AlphaFoldDB" id="A0AA92BZU8"/>
<dbReference type="EMBL" id="QDFR01000013">
    <property type="protein sequence ID" value="PVE50181.1"/>
    <property type="molecule type" value="Genomic_DNA"/>
</dbReference>
<dbReference type="CDD" id="cd21631">
    <property type="entry name" value="RHH_CopG_NikR-like"/>
    <property type="match status" value="1"/>
</dbReference>
<name>A0AA92BZU8_RHIRH</name>
<dbReference type="RefSeq" id="WP_111850884.1">
    <property type="nucleotide sequence ID" value="NZ_QDFR01000013.1"/>
</dbReference>
<protein>
    <submittedName>
        <fullName evidence="2">Uncharacterized protein</fullName>
    </submittedName>
</protein>
<dbReference type="GeneID" id="301041002"/>
<comment type="caution">
    <text evidence="2">The sequence shown here is derived from an EMBL/GenBank/DDBJ whole genome shotgun (WGS) entry which is preliminary data.</text>
</comment>
<proteinExistence type="predicted"/>
<organism evidence="2 3">
    <name type="scientific">Rhizobium rhizogenes</name>
    <name type="common">Agrobacterium rhizogenes</name>
    <dbReference type="NCBI Taxonomy" id="359"/>
    <lineage>
        <taxon>Bacteria</taxon>
        <taxon>Pseudomonadati</taxon>
        <taxon>Pseudomonadota</taxon>
        <taxon>Alphaproteobacteria</taxon>
        <taxon>Hyphomicrobiales</taxon>
        <taxon>Rhizobiaceae</taxon>
        <taxon>Rhizobium/Agrobacterium group</taxon>
        <taxon>Rhizobium</taxon>
    </lineage>
</organism>
<feature type="region of interest" description="Disordered" evidence="1">
    <location>
        <begin position="25"/>
        <end position="63"/>
    </location>
</feature>
<evidence type="ECO:0000256" key="1">
    <source>
        <dbReference type="SAM" id="MobiDB-lite"/>
    </source>
</evidence>
<accession>A0AA92BZU8</accession>
<evidence type="ECO:0000313" key="3">
    <source>
        <dbReference type="Proteomes" id="UP000244335"/>
    </source>
</evidence>
<evidence type="ECO:0000313" key="2">
    <source>
        <dbReference type="EMBL" id="PVE50181.1"/>
    </source>
</evidence>
<gene>
    <name evidence="2" type="ORF">DC430_22645</name>
</gene>
<reference evidence="2 3" key="1">
    <citation type="submission" date="2018-04" db="EMBL/GenBank/DDBJ databases">
        <authorList>
            <person name="Hagen T."/>
        </authorList>
    </citation>
    <scope>NUCLEOTIDE SEQUENCE [LARGE SCALE GENOMIC DNA]</scope>
    <source>
        <strain evidence="2 3">TPD7009</strain>
    </source>
</reference>
<feature type="compositionally biased region" description="Polar residues" evidence="1">
    <location>
        <begin position="25"/>
        <end position="44"/>
    </location>
</feature>